<organism evidence="7 8">
    <name type="scientific">Paralimibaculum aggregatum</name>
    <dbReference type="NCBI Taxonomy" id="3036245"/>
    <lineage>
        <taxon>Bacteria</taxon>
        <taxon>Pseudomonadati</taxon>
        <taxon>Pseudomonadota</taxon>
        <taxon>Alphaproteobacteria</taxon>
        <taxon>Rhodobacterales</taxon>
        <taxon>Paracoccaceae</taxon>
        <taxon>Paralimibaculum</taxon>
    </lineage>
</organism>
<dbReference type="Pfam" id="PF00389">
    <property type="entry name" value="2-Hacid_dh"/>
    <property type="match status" value="1"/>
</dbReference>
<dbReference type="Gene3D" id="3.40.50.720">
    <property type="entry name" value="NAD(P)-binding Rossmann-like Domain"/>
    <property type="match status" value="2"/>
</dbReference>
<gene>
    <name evidence="7" type="ORF">LNKW23_34890</name>
</gene>
<dbReference type="SUPFAM" id="SSF51735">
    <property type="entry name" value="NAD(P)-binding Rossmann-fold domains"/>
    <property type="match status" value="1"/>
</dbReference>
<keyword evidence="2 4" id="KW-0560">Oxidoreductase</keyword>
<proteinExistence type="inferred from homology"/>
<evidence type="ECO:0000313" key="8">
    <source>
        <dbReference type="Proteomes" id="UP001239909"/>
    </source>
</evidence>
<evidence type="ECO:0000256" key="4">
    <source>
        <dbReference type="RuleBase" id="RU003719"/>
    </source>
</evidence>
<dbReference type="InterPro" id="IPR006139">
    <property type="entry name" value="D-isomer_2_OHA_DH_cat_dom"/>
</dbReference>
<reference evidence="7 8" key="1">
    <citation type="submission" date="2023-04" db="EMBL/GenBank/DDBJ databases">
        <title>Marinoamorphus aggregata gen. nov., sp. Nov., isolate from tissue of brittle star Ophioplocus japonicus.</title>
        <authorList>
            <person name="Kawano K."/>
            <person name="Sawayama S."/>
            <person name="Nakagawa S."/>
        </authorList>
    </citation>
    <scope>NUCLEOTIDE SEQUENCE [LARGE SCALE GENOMIC DNA]</scope>
    <source>
        <strain evidence="7 8">NKW23</strain>
    </source>
</reference>
<dbReference type="EMBL" id="BSYI01000033">
    <property type="protein sequence ID" value="GMG84274.1"/>
    <property type="molecule type" value="Genomic_DNA"/>
</dbReference>
<accession>A0ABQ6LM36</accession>
<evidence type="ECO:0000313" key="7">
    <source>
        <dbReference type="EMBL" id="GMG84274.1"/>
    </source>
</evidence>
<dbReference type="Pfam" id="PF02826">
    <property type="entry name" value="2-Hacid_dh_C"/>
    <property type="match status" value="1"/>
</dbReference>
<dbReference type="InterPro" id="IPR036291">
    <property type="entry name" value="NAD(P)-bd_dom_sf"/>
</dbReference>
<dbReference type="InterPro" id="IPR006140">
    <property type="entry name" value="D-isomer_DH_NAD-bd"/>
</dbReference>
<feature type="domain" description="D-isomer specific 2-hydroxyacid dehydrogenase NAD-binding" evidence="6">
    <location>
        <begin position="104"/>
        <end position="280"/>
    </location>
</feature>
<keyword evidence="8" id="KW-1185">Reference proteome</keyword>
<evidence type="ECO:0000256" key="1">
    <source>
        <dbReference type="ARBA" id="ARBA00005854"/>
    </source>
</evidence>
<comment type="caution">
    <text evidence="7">The sequence shown here is derived from an EMBL/GenBank/DDBJ whole genome shotgun (WGS) entry which is preliminary data.</text>
</comment>
<dbReference type="PANTHER" id="PTHR43761:SF1">
    <property type="entry name" value="D-ISOMER SPECIFIC 2-HYDROXYACID DEHYDROGENASE CATALYTIC DOMAIN-CONTAINING PROTEIN-RELATED"/>
    <property type="match status" value="1"/>
</dbReference>
<evidence type="ECO:0000259" key="5">
    <source>
        <dbReference type="Pfam" id="PF00389"/>
    </source>
</evidence>
<comment type="similarity">
    <text evidence="1 4">Belongs to the D-isomer specific 2-hydroxyacid dehydrogenase family.</text>
</comment>
<dbReference type="SUPFAM" id="SSF52283">
    <property type="entry name" value="Formate/glycerate dehydrogenase catalytic domain-like"/>
    <property type="match status" value="1"/>
</dbReference>
<evidence type="ECO:0000256" key="2">
    <source>
        <dbReference type="ARBA" id="ARBA00023002"/>
    </source>
</evidence>
<name>A0ABQ6LM36_9RHOB</name>
<dbReference type="InterPro" id="IPR050418">
    <property type="entry name" value="D-iso_2-hydroxyacid_DH_PdxB"/>
</dbReference>
<feature type="domain" description="D-isomer specific 2-hydroxyacid dehydrogenase catalytic" evidence="5">
    <location>
        <begin position="7"/>
        <end position="312"/>
    </location>
</feature>
<evidence type="ECO:0000256" key="3">
    <source>
        <dbReference type="ARBA" id="ARBA00023027"/>
    </source>
</evidence>
<dbReference type="Proteomes" id="UP001239909">
    <property type="component" value="Unassembled WGS sequence"/>
</dbReference>
<protein>
    <submittedName>
        <fullName evidence="7">NAD(P)-dependent oxidoreductase</fullName>
    </submittedName>
</protein>
<sequence length="334" mass="35263">MPRKPVVLLTDPIDPGETERLRRAADVRLLTDGGALAREMAAADIVVVRRSIPEAAIAAAPRLRALIRHGAGLDFIPVEAASAAGIAVVNTPDTNAVSVAEHVFGMILALRRAIAANDRGIREGEWQGLRAGALRSREISGSTLGLVGFGSIGQAVGRIAAEGFGMTVLAARRRAAGGPDWVRFLSLDEMIPAADILVLACPLTPETAGLLSAERIGAMRPGSLLVNIARGPVADETALAAALAEGRIGGAALDVFAAQPLRESSPLREAPNTLLSPHVAGLTVESMRRMSAAAVEDALRVLDGQRPRHLVNDRAWPEIAERWRRFEAEPDTSR</sequence>
<evidence type="ECO:0000259" key="6">
    <source>
        <dbReference type="Pfam" id="PF02826"/>
    </source>
</evidence>
<dbReference type="RefSeq" id="WP_285673273.1">
    <property type="nucleotide sequence ID" value="NZ_BSYI01000033.1"/>
</dbReference>
<dbReference type="PANTHER" id="PTHR43761">
    <property type="entry name" value="D-ISOMER SPECIFIC 2-HYDROXYACID DEHYDROGENASE FAMILY PROTEIN (AFU_ORTHOLOGUE AFUA_1G13630)"/>
    <property type="match status" value="1"/>
</dbReference>
<keyword evidence="3" id="KW-0520">NAD</keyword>